<dbReference type="SUPFAM" id="SSF55931">
    <property type="entry name" value="Glutamine synthetase/guanido kinase"/>
    <property type="match status" value="1"/>
</dbReference>
<feature type="domain" description="GS catalytic" evidence="8">
    <location>
        <begin position="128"/>
        <end position="451"/>
    </location>
</feature>
<evidence type="ECO:0000256" key="6">
    <source>
        <dbReference type="RuleBase" id="RU000384"/>
    </source>
</evidence>
<evidence type="ECO:0000256" key="1">
    <source>
        <dbReference type="ARBA" id="ARBA00009897"/>
    </source>
</evidence>
<reference evidence="9 10" key="1">
    <citation type="journal article" date="2019" name="ACS Chem. Biol.">
        <title>Identification and Mobilization of a Cryptic Antibiotic Biosynthesis Gene Locus from a Human-Pathogenic Nocardia Isolate.</title>
        <authorList>
            <person name="Herisse M."/>
            <person name="Ishida K."/>
            <person name="Porter J.L."/>
            <person name="Howden B."/>
            <person name="Hertweck C."/>
            <person name="Stinear T.P."/>
            <person name="Pidot S.J."/>
        </authorList>
    </citation>
    <scope>NUCLEOTIDE SEQUENCE [LARGE SCALE GENOMIC DNA]</scope>
    <source>
        <strain evidence="9 10">AUSMDU00024985</strain>
    </source>
</reference>
<evidence type="ECO:0000313" key="10">
    <source>
        <dbReference type="Proteomes" id="UP000501705"/>
    </source>
</evidence>
<dbReference type="InterPro" id="IPR014746">
    <property type="entry name" value="Gln_synth/guanido_kin_cat_dom"/>
</dbReference>
<keyword evidence="3" id="KW-0547">Nucleotide-binding</keyword>
<evidence type="ECO:0000259" key="7">
    <source>
        <dbReference type="PROSITE" id="PS51986"/>
    </source>
</evidence>
<dbReference type="EMBL" id="CP046171">
    <property type="protein sequence ID" value="QIS04126.1"/>
    <property type="molecule type" value="Genomic_DNA"/>
</dbReference>
<dbReference type="Pfam" id="PF00120">
    <property type="entry name" value="Gln-synt_C"/>
    <property type="match status" value="1"/>
</dbReference>
<organism evidence="9 10">
    <name type="scientific">Nocardia brasiliensis</name>
    <dbReference type="NCBI Taxonomy" id="37326"/>
    <lineage>
        <taxon>Bacteria</taxon>
        <taxon>Bacillati</taxon>
        <taxon>Actinomycetota</taxon>
        <taxon>Actinomycetes</taxon>
        <taxon>Mycobacteriales</taxon>
        <taxon>Nocardiaceae</taxon>
        <taxon>Nocardia</taxon>
    </lineage>
</organism>
<gene>
    <name evidence="9" type="ORF">F5X71_18925</name>
</gene>
<dbReference type="InterPro" id="IPR008147">
    <property type="entry name" value="Gln_synt_N"/>
</dbReference>
<dbReference type="PANTHER" id="PTHR43785:SF12">
    <property type="entry name" value="TYPE-1 GLUTAMINE SYNTHETASE 2"/>
    <property type="match status" value="1"/>
</dbReference>
<dbReference type="SMART" id="SM01230">
    <property type="entry name" value="Gln-synt_C"/>
    <property type="match status" value="1"/>
</dbReference>
<dbReference type="GO" id="GO:0004356">
    <property type="term" value="F:glutamine synthetase activity"/>
    <property type="evidence" value="ECO:0007669"/>
    <property type="project" value="InterPro"/>
</dbReference>
<dbReference type="Gene3D" id="3.30.590.10">
    <property type="entry name" value="Glutamine synthetase/guanido kinase, catalytic domain"/>
    <property type="match status" value="1"/>
</dbReference>
<protein>
    <submittedName>
        <fullName evidence="9">Uncharacterized protein</fullName>
    </submittedName>
</protein>
<evidence type="ECO:0000256" key="5">
    <source>
        <dbReference type="PROSITE-ProRule" id="PRU01330"/>
    </source>
</evidence>
<evidence type="ECO:0000313" key="9">
    <source>
        <dbReference type="EMBL" id="QIS04126.1"/>
    </source>
</evidence>
<dbReference type="PANTHER" id="PTHR43785">
    <property type="entry name" value="GAMMA-GLUTAMYLPUTRESCINE SYNTHETASE"/>
    <property type="match status" value="1"/>
</dbReference>
<sequence length="451" mass="48677">MGWAVRRLVGSERIQMEAVEQFLKENSITTVELATPDMTGALRGKRIPVESFLANGMSDGVGLSSAVLAWDYSMEVIETADYSWSNGYPDIFLRPDVATLRLVPWKPKTALVFCDVVDGAGELAAIAPRTVLRRVLADVEKIGLAPYIAMETEFYALDGESLRARGARNPVYSLHDNHYLEPFLDEICAMLLSADVEVEACGAEYAPGQVEINLTPSDPVTAADSLLFFRYAVKQLAPRHGFRATFMAKPFGDLSGSGLHIHQSMWGPDKRNVFWDARTGGLSTVGGNYVAGLLKYAAELQLVAVPTPNGYKRVADHSFAPTNLSWGLDNRCAAVRVLVRDAKGTRAETRIAAADANPYLLAAAQLAAGAAGVSEELTPAAPAANSYLSTDYPPLPTNIWSAATLFGESEFAKQALGAGAVQNLCQVALNEAAAGQREVTEWERARYLDSV</sequence>
<evidence type="ECO:0000259" key="8">
    <source>
        <dbReference type="PROSITE" id="PS51987"/>
    </source>
</evidence>
<dbReference type="Gene3D" id="3.10.20.70">
    <property type="entry name" value="Glutamine synthetase, N-terminal domain"/>
    <property type="match status" value="1"/>
</dbReference>
<proteinExistence type="inferred from homology"/>
<dbReference type="PROSITE" id="PS51986">
    <property type="entry name" value="GS_BETA_GRASP"/>
    <property type="match status" value="1"/>
</dbReference>
<dbReference type="GO" id="GO:0006542">
    <property type="term" value="P:glutamine biosynthetic process"/>
    <property type="evidence" value="ECO:0007669"/>
    <property type="project" value="InterPro"/>
</dbReference>
<dbReference type="AlphaFoldDB" id="A0A6G9XT94"/>
<comment type="similarity">
    <text evidence="1 5 6">Belongs to the glutamine synthetase family.</text>
</comment>
<evidence type="ECO:0000256" key="4">
    <source>
        <dbReference type="ARBA" id="ARBA00022840"/>
    </source>
</evidence>
<dbReference type="SUPFAM" id="SSF54368">
    <property type="entry name" value="Glutamine synthetase, N-terminal domain"/>
    <property type="match status" value="1"/>
</dbReference>
<feature type="domain" description="GS beta-grasp" evidence="7">
    <location>
        <begin position="26"/>
        <end position="121"/>
    </location>
</feature>
<keyword evidence="2" id="KW-0436">Ligase</keyword>
<evidence type="ECO:0000256" key="3">
    <source>
        <dbReference type="ARBA" id="ARBA00022741"/>
    </source>
</evidence>
<dbReference type="InterPro" id="IPR036651">
    <property type="entry name" value="Gln_synt_N_sf"/>
</dbReference>
<dbReference type="GO" id="GO:0005524">
    <property type="term" value="F:ATP binding"/>
    <property type="evidence" value="ECO:0007669"/>
    <property type="project" value="UniProtKB-KW"/>
</dbReference>
<evidence type="ECO:0000256" key="2">
    <source>
        <dbReference type="ARBA" id="ARBA00022598"/>
    </source>
</evidence>
<accession>A0A6G9XT94</accession>
<keyword evidence="4" id="KW-0067">ATP-binding</keyword>
<dbReference type="Proteomes" id="UP000501705">
    <property type="component" value="Chromosome"/>
</dbReference>
<dbReference type="InterPro" id="IPR008146">
    <property type="entry name" value="Gln_synth_cat_dom"/>
</dbReference>
<dbReference type="PROSITE" id="PS51987">
    <property type="entry name" value="GS_CATALYTIC"/>
    <property type="match status" value="1"/>
</dbReference>
<name>A0A6G9XT94_NOCBR</name>